<evidence type="ECO:0000256" key="1">
    <source>
        <dbReference type="ARBA" id="ARBA00001936"/>
    </source>
</evidence>
<organism evidence="9 10">
    <name type="scientific">Plasmodium cynomolgi (strain B)</name>
    <dbReference type="NCBI Taxonomy" id="1120755"/>
    <lineage>
        <taxon>Eukaryota</taxon>
        <taxon>Sar</taxon>
        <taxon>Alveolata</taxon>
        <taxon>Apicomplexa</taxon>
        <taxon>Aconoidasida</taxon>
        <taxon>Haemosporida</taxon>
        <taxon>Plasmodiidae</taxon>
        <taxon>Plasmodium</taxon>
        <taxon>Plasmodium (Plasmodium)</taxon>
    </lineage>
</organism>
<dbReference type="VEuPathDB" id="PlasmoDB:PCYB_102430"/>
<feature type="compositionally biased region" description="Polar residues" evidence="8">
    <location>
        <begin position="152"/>
        <end position="161"/>
    </location>
</feature>
<dbReference type="Pfam" id="PF01704">
    <property type="entry name" value="UDPGP"/>
    <property type="match status" value="1"/>
</dbReference>
<evidence type="ECO:0000313" key="9">
    <source>
        <dbReference type="EMBL" id="GAB66893.1"/>
    </source>
</evidence>
<dbReference type="InterPro" id="IPR002618">
    <property type="entry name" value="UDPGP_fam"/>
</dbReference>
<dbReference type="PANTHER" id="PTHR11952">
    <property type="entry name" value="UDP- GLUCOSE PYROPHOSPHORYLASE"/>
    <property type="match status" value="1"/>
</dbReference>
<evidence type="ECO:0000256" key="3">
    <source>
        <dbReference type="ARBA" id="ARBA00022679"/>
    </source>
</evidence>
<dbReference type="Gene3D" id="3.90.550.10">
    <property type="entry name" value="Spore Coat Polysaccharide Biosynthesis Protein SpsA, Chain A"/>
    <property type="match status" value="1"/>
</dbReference>
<dbReference type="OrthoDB" id="532420at2759"/>
<protein>
    <recommendedName>
        <fullName evidence="6">UTP-monosaccharide-1-phosphate uridylyltransferase</fullName>
        <ecNumber evidence="6">2.7.7.64</ecNumber>
    </recommendedName>
</protein>
<dbReference type="GeneID" id="14693252"/>
<dbReference type="InterPro" id="IPR029044">
    <property type="entry name" value="Nucleotide-diphossugar_trans"/>
</dbReference>
<dbReference type="EC" id="2.7.7.64" evidence="6"/>
<feature type="compositionally biased region" description="Polar residues" evidence="8">
    <location>
        <begin position="168"/>
        <end position="179"/>
    </location>
</feature>
<feature type="region of interest" description="Disordered" evidence="8">
    <location>
        <begin position="218"/>
        <end position="246"/>
    </location>
</feature>
<dbReference type="Gene3D" id="2.160.10.30">
    <property type="match status" value="1"/>
</dbReference>
<evidence type="ECO:0000256" key="4">
    <source>
        <dbReference type="ARBA" id="ARBA00022695"/>
    </source>
</evidence>
<gene>
    <name evidence="9" type="ORF">PCYB_102430</name>
</gene>
<evidence type="ECO:0000313" key="10">
    <source>
        <dbReference type="Proteomes" id="UP000006319"/>
    </source>
</evidence>
<proteinExistence type="inferred from homology"/>
<dbReference type="InterPro" id="IPR039741">
    <property type="entry name" value="UDP-sugar_pyrophosphorylase"/>
</dbReference>
<dbReference type="GO" id="GO:0003977">
    <property type="term" value="F:UDP-N-acetylglucosamine diphosphorylase activity"/>
    <property type="evidence" value="ECO:0007669"/>
    <property type="project" value="TreeGrafter"/>
</dbReference>
<sequence>MHKIDQLTKALSDQDKRHIADLVETGQTELLNHEGINERNILDIIKQIKEFEQVYPDGLRTYVERAKSLMKKSEKKLHNFAHCVIERPDNLIKIKFPWDDMMHHCGGGSREEKRVYVPDGQRDGQFDGKEEPSDESSSTSNQSSEEYDANGTFPQGGNIVSPSEGEGSPQSQRTLSPRTLSHGELSPTAMSTIEVPTIEFPTTAMSTIEIPITAMSTTEIPTTEIPTTEISTTPLSSASSNGEGYDPNVYRSSYLALSDEPKGRQQNKTNTQKEATQVSGTLAQIDQYLQYEQIGLNQIDKVCFVLLAGGLGERLNHRDIKLKLLTNLVSEKTYIEYYCNYLISFQEYIKRRKNKEVDIPFIIMLSDDTYEQTVTFLRRNHFFTLKESQIYFLKQKKVLCFKDSEAHLDFVYQNGSFVLSRKPHGHGDIHSLIKNQINLDTLIEKGYRYLYFFQDTNALAMKVLFVCLGVSIEKELHMNFLAISRNPGEEIGAICSLTNSDNFKRVVNIEYNFLESILTGSGGQELVDEDGFSFFPGNTSSILFEMRTYNELLKRTNGFVPEYVNPKYADNERKHFVRATRVESMMQDFAFLYYCGGRAGPGIGPGPGDVSHEEGVNDMGSYVCKRGRVGVTQLDRCLCFSAVKNDPAKAKRKVESGIHPECMFSAEADLYYSNCAFLQLACVYNRKLFLLDELEVKTFNGVRYFLPPKVLFEPQFAFTLTDLIKKVTGNISIRRNSTLWVKSDALIRNLQLDGSLIIGGGVNCEDASALPVVLEKDLCVRNRGDELVELSGSGEEENSEQLQIRGYKLVKREVLMIGS</sequence>
<dbReference type="SUPFAM" id="SSF53448">
    <property type="entry name" value="Nucleotide-diphospho-sugar transferases"/>
    <property type="match status" value="1"/>
</dbReference>
<dbReference type="eggNOG" id="KOG2388">
    <property type="taxonomic scope" value="Eukaryota"/>
</dbReference>
<dbReference type="PhylomeDB" id="K6UKK0"/>
<feature type="region of interest" description="Disordered" evidence="8">
    <location>
        <begin position="108"/>
        <end position="196"/>
    </location>
</feature>
<dbReference type="GO" id="GO:0006048">
    <property type="term" value="P:UDP-N-acetylglucosamine biosynthetic process"/>
    <property type="evidence" value="ECO:0007669"/>
    <property type="project" value="TreeGrafter"/>
</dbReference>
<dbReference type="OMA" id="VMGENTQ"/>
<dbReference type="Proteomes" id="UP000006319">
    <property type="component" value="Chromosome 10"/>
</dbReference>
<dbReference type="EMBL" id="DF157102">
    <property type="protein sequence ID" value="GAB66893.1"/>
    <property type="molecule type" value="Genomic_DNA"/>
</dbReference>
<reference evidence="9 10" key="1">
    <citation type="journal article" date="2012" name="Nat. Genet.">
        <title>Plasmodium cynomolgi genome sequences provide insight into Plasmodium vivax and the monkey malaria clade.</title>
        <authorList>
            <person name="Tachibana S."/>
            <person name="Sullivan S.A."/>
            <person name="Kawai S."/>
            <person name="Nakamura S."/>
            <person name="Kim H.R."/>
            <person name="Goto N."/>
            <person name="Arisue N."/>
            <person name="Palacpac N.M.Q."/>
            <person name="Honma H."/>
            <person name="Yagi M."/>
            <person name="Tougan T."/>
            <person name="Katakai Y."/>
            <person name="Kaneko O."/>
            <person name="Mita T."/>
            <person name="Kita K."/>
            <person name="Yasutomi Y."/>
            <person name="Sutton P.L."/>
            <person name="Shakhbatyan R."/>
            <person name="Horii T."/>
            <person name="Yasunaga T."/>
            <person name="Barnwell J.W."/>
            <person name="Escalante A.A."/>
            <person name="Carlton J.M."/>
            <person name="Tanabe K."/>
        </authorList>
    </citation>
    <scope>NUCLEOTIDE SEQUENCE [LARGE SCALE GENOMIC DNA]</scope>
    <source>
        <strain evidence="9 10">B</strain>
    </source>
</reference>
<dbReference type="GO" id="GO:0051748">
    <property type="term" value="F:UTP-monosaccharide-1-phosphate uridylyltransferase activity"/>
    <property type="evidence" value="ECO:0007669"/>
    <property type="project" value="UniProtKB-EC"/>
</dbReference>
<keyword evidence="10" id="KW-1185">Reference proteome</keyword>
<keyword evidence="4" id="KW-0548">Nucleotidyltransferase</keyword>
<name>K6UKK0_PLACD</name>
<dbReference type="PANTHER" id="PTHR11952:SF9">
    <property type="entry name" value="UDP-SUGAR PYROPHOSPHORYLASE"/>
    <property type="match status" value="1"/>
</dbReference>
<evidence type="ECO:0000256" key="5">
    <source>
        <dbReference type="ARBA" id="ARBA00038047"/>
    </source>
</evidence>
<comment type="catalytic activity">
    <reaction evidence="7">
        <text>a monosaccharide 1-phosphate + UTP + H(+) = a UDP-monosaccharide + diphosphate</text>
        <dbReference type="Rhea" id="RHEA:13205"/>
        <dbReference type="ChEBI" id="CHEBI:15378"/>
        <dbReference type="ChEBI" id="CHEBI:33019"/>
        <dbReference type="ChEBI" id="CHEBI:46398"/>
        <dbReference type="ChEBI" id="CHEBI:140358"/>
        <dbReference type="ChEBI" id="CHEBI:140359"/>
        <dbReference type="EC" id="2.7.7.64"/>
    </reaction>
</comment>
<comment type="similarity">
    <text evidence="5">Belongs to the USP family.</text>
</comment>
<feature type="compositionally biased region" description="Basic and acidic residues" evidence="8">
    <location>
        <begin position="108"/>
        <end position="131"/>
    </location>
</feature>
<evidence type="ECO:0000256" key="2">
    <source>
        <dbReference type="ARBA" id="ARBA00001946"/>
    </source>
</evidence>
<evidence type="ECO:0000256" key="7">
    <source>
        <dbReference type="ARBA" id="ARBA00048259"/>
    </source>
</evidence>
<accession>K6UKK0</accession>
<dbReference type="KEGG" id="pcy:PCYB_102430"/>
<evidence type="ECO:0000256" key="8">
    <source>
        <dbReference type="SAM" id="MobiDB-lite"/>
    </source>
</evidence>
<comment type="cofactor">
    <cofactor evidence="2">
        <name>Mg(2+)</name>
        <dbReference type="ChEBI" id="CHEBI:18420"/>
    </cofactor>
</comment>
<keyword evidence="3" id="KW-0808">Transferase</keyword>
<dbReference type="RefSeq" id="XP_004222840.1">
    <property type="nucleotide sequence ID" value="XM_004222792.1"/>
</dbReference>
<comment type="cofactor">
    <cofactor evidence="1">
        <name>Mn(2+)</name>
        <dbReference type="ChEBI" id="CHEBI:29035"/>
    </cofactor>
</comment>
<dbReference type="AlphaFoldDB" id="K6UKK0"/>
<feature type="compositionally biased region" description="Low complexity" evidence="8">
    <location>
        <begin position="135"/>
        <end position="144"/>
    </location>
</feature>
<evidence type="ECO:0000256" key="6">
    <source>
        <dbReference type="ARBA" id="ARBA00039080"/>
    </source>
</evidence>
<feature type="compositionally biased region" description="Low complexity" evidence="8">
    <location>
        <begin position="218"/>
        <end position="234"/>
    </location>
</feature>